<dbReference type="SUPFAM" id="SSF69572">
    <property type="entry name" value="Activating enzymes of the ubiquitin-like proteins"/>
    <property type="match status" value="1"/>
</dbReference>
<dbReference type="InterPro" id="IPR046741">
    <property type="entry name" value="DUF6791"/>
</dbReference>
<evidence type="ECO:0000259" key="2">
    <source>
        <dbReference type="Pfam" id="PF20590"/>
    </source>
</evidence>
<dbReference type="GO" id="GO:0016779">
    <property type="term" value="F:nucleotidyltransferase activity"/>
    <property type="evidence" value="ECO:0007669"/>
    <property type="project" value="UniProtKB-KW"/>
</dbReference>
<dbReference type="NCBIfam" id="NF004803">
    <property type="entry name" value="PRK06153.1-2"/>
    <property type="match status" value="1"/>
</dbReference>
<evidence type="ECO:0000313" key="3">
    <source>
        <dbReference type="EMBL" id="TRW14838.1"/>
    </source>
</evidence>
<gene>
    <name evidence="3" type="ORF">FMM06_14275</name>
</gene>
<dbReference type="GO" id="GO:0008641">
    <property type="term" value="F:ubiquitin-like modifier activating enzyme activity"/>
    <property type="evidence" value="ECO:0007669"/>
    <property type="project" value="InterPro"/>
</dbReference>
<accession>A0A552U9E2</accession>
<dbReference type="CDD" id="cd01483">
    <property type="entry name" value="E1_enzyme_family"/>
    <property type="match status" value="1"/>
</dbReference>
<proteinExistence type="predicted"/>
<dbReference type="Pfam" id="PF00899">
    <property type="entry name" value="ThiF"/>
    <property type="match status" value="1"/>
</dbReference>
<feature type="domain" description="DUF6791" evidence="2">
    <location>
        <begin position="10"/>
        <end position="163"/>
    </location>
</feature>
<keyword evidence="3" id="KW-0808">Transferase</keyword>
<evidence type="ECO:0000313" key="4">
    <source>
        <dbReference type="Proteomes" id="UP000317894"/>
    </source>
</evidence>
<evidence type="ECO:0000259" key="1">
    <source>
        <dbReference type="Pfam" id="PF00899"/>
    </source>
</evidence>
<name>A0A552U9E2_9SPHN</name>
<dbReference type="InterPro" id="IPR000594">
    <property type="entry name" value="ThiF_NAD_FAD-bd"/>
</dbReference>
<dbReference type="Proteomes" id="UP000317894">
    <property type="component" value="Unassembled WGS sequence"/>
</dbReference>
<dbReference type="AlphaFoldDB" id="A0A552U9E2"/>
<sequence>MFRKLVSRNPDLALLVERGFAVAFDSNCLLVRDIPYIDAAGQLQLGAIVAKLVFVDETRVEQDDHQIYFAGSLPYQLDGTPIGNLGGGETTIQLTERCSDIVVQRSFSNKPMPKGKFDDFADKIESYVSIISGPAIERFGISPHTFRSVEAADGDPIFKFQDTMTSRAQIGDLNANFASERVAVIGLGGTGAYLLDMLVRTPLPEVLAFDSDLYHVHTAFRSPGRLDPAEFGRSKAEVYAGRYDNFRQGLSVQTAHIDAGTAHLLDGVTFAFVCVDKGSSRSGIFDVLIDKGIPFIDVGMGLNRKHGPLDGMMRATLFGAQDAREMRDRNLAETVDTPDGLYRANIQVGELNALNACLAIVRYKQIRGFYRDTEGFKHLLFGISDLHLVGESYTDEV</sequence>
<keyword evidence="4" id="KW-1185">Reference proteome</keyword>
<protein>
    <submittedName>
        <fullName evidence="3">ThiF family adenylyltransferase</fullName>
    </submittedName>
</protein>
<dbReference type="InterPro" id="IPR035985">
    <property type="entry name" value="Ubiquitin-activating_enz"/>
</dbReference>
<organism evidence="3 4">
    <name type="scientific">Glacieibacterium frigidum</name>
    <dbReference type="NCBI Taxonomy" id="2593303"/>
    <lineage>
        <taxon>Bacteria</taxon>
        <taxon>Pseudomonadati</taxon>
        <taxon>Pseudomonadota</taxon>
        <taxon>Alphaproteobacteria</taxon>
        <taxon>Sphingomonadales</taxon>
        <taxon>Sphingosinicellaceae</taxon>
        <taxon>Glacieibacterium</taxon>
    </lineage>
</organism>
<dbReference type="Pfam" id="PF20590">
    <property type="entry name" value="DUF6791"/>
    <property type="match status" value="1"/>
</dbReference>
<keyword evidence="3" id="KW-0548">Nucleotidyltransferase</keyword>
<comment type="caution">
    <text evidence="3">The sequence shown here is derived from an EMBL/GenBank/DDBJ whole genome shotgun (WGS) entry which is preliminary data.</text>
</comment>
<dbReference type="Gene3D" id="3.40.50.720">
    <property type="entry name" value="NAD(P)-binding Rossmann-like Domain"/>
    <property type="match status" value="1"/>
</dbReference>
<dbReference type="OrthoDB" id="8773615at2"/>
<dbReference type="EMBL" id="VJWA01000002">
    <property type="protein sequence ID" value="TRW14838.1"/>
    <property type="molecule type" value="Genomic_DNA"/>
</dbReference>
<reference evidence="3 4" key="1">
    <citation type="submission" date="2019-07" db="EMBL/GenBank/DDBJ databases">
        <title>Novel species isolated from glacier.</title>
        <authorList>
            <person name="Liu Q."/>
            <person name="Xin Y.-H."/>
        </authorList>
    </citation>
    <scope>NUCLEOTIDE SEQUENCE [LARGE SCALE GENOMIC DNA]</scope>
    <source>
        <strain evidence="3 4">LB1R16</strain>
    </source>
</reference>
<feature type="domain" description="THIF-type NAD/FAD binding fold" evidence="1">
    <location>
        <begin position="178"/>
        <end position="300"/>
    </location>
</feature>